<feature type="domain" description="Mechanosensitive ion channel transmembrane helices 2/3" evidence="10">
    <location>
        <begin position="68"/>
        <end position="108"/>
    </location>
</feature>
<dbReference type="InterPro" id="IPR010920">
    <property type="entry name" value="LSM_dom_sf"/>
</dbReference>
<evidence type="ECO:0000256" key="2">
    <source>
        <dbReference type="ARBA" id="ARBA00008017"/>
    </source>
</evidence>
<dbReference type="SUPFAM" id="SSF82861">
    <property type="entry name" value="Mechanosensitive channel protein MscS (YggB), transmembrane region"/>
    <property type="match status" value="1"/>
</dbReference>
<dbReference type="Gene3D" id="3.30.70.100">
    <property type="match status" value="1"/>
</dbReference>
<dbReference type="InterPro" id="IPR049278">
    <property type="entry name" value="MS_channel_C"/>
</dbReference>
<feature type="transmembrane region" description="Helical" evidence="7">
    <location>
        <begin position="64"/>
        <end position="82"/>
    </location>
</feature>
<comment type="subunit">
    <text evidence="7">Homoheptamer.</text>
</comment>
<comment type="caution">
    <text evidence="7">Lacks conserved residue(s) required for the propagation of feature annotation.</text>
</comment>
<comment type="subcellular location">
    <subcellularLocation>
        <location evidence="7">Cell inner membrane</location>
        <topology evidence="7">Multi-pass membrane protein</topology>
    </subcellularLocation>
    <subcellularLocation>
        <location evidence="1">Cell membrane</location>
        <topology evidence="1">Multi-pass membrane protein</topology>
    </subcellularLocation>
</comment>
<comment type="function">
    <text evidence="7">Mechanosensitive channel that participates in the regulation of osmotic pressure changes within the cell, opening in response to stretch forces in the membrane lipid bilayer, without the need for other proteins. Contributes to normal resistance to hypoosmotic shock. Forms an ion channel of 1.0 nanosiemens conductance with a slight preference for anions.</text>
</comment>
<dbReference type="EMBL" id="QFPO01000002">
    <property type="protein sequence ID" value="PZQ19517.1"/>
    <property type="molecule type" value="Genomic_DNA"/>
</dbReference>
<dbReference type="InterPro" id="IPR023408">
    <property type="entry name" value="MscS_beta-dom_sf"/>
</dbReference>
<proteinExistence type="inferred from homology"/>
<evidence type="ECO:0000256" key="1">
    <source>
        <dbReference type="ARBA" id="ARBA00004651"/>
    </source>
</evidence>
<dbReference type="Gene3D" id="2.30.30.60">
    <property type="match status" value="1"/>
</dbReference>
<keyword evidence="4 7" id="KW-0812">Transmembrane</keyword>
<dbReference type="Gene3D" id="1.10.287.1260">
    <property type="match status" value="1"/>
</dbReference>
<evidence type="ECO:0000259" key="8">
    <source>
        <dbReference type="Pfam" id="PF00924"/>
    </source>
</evidence>
<reference evidence="11 12" key="1">
    <citation type="submission" date="2017-08" db="EMBL/GenBank/DDBJ databases">
        <title>Infants hospitalized years apart are colonized by the same room-sourced microbial strains.</title>
        <authorList>
            <person name="Brooks B."/>
            <person name="Olm M.R."/>
            <person name="Firek B.A."/>
            <person name="Baker R."/>
            <person name="Thomas B.C."/>
            <person name="Morowitz M.J."/>
            <person name="Banfield J.F."/>
        </authorList>
    </citation>
    <scope>NUCLEOTIDE SEQUENCE [LARGE SCALE GENOMIC DNA]</scope>
    <source>
        <strain evidence="11">S2_005_003_R2_42</strain>
    </source>
</reference>
<keyword evidence="7" id="KW-0997">Cell inner membrane</keyword>
<dbReference type="InterPro" id="IPR008910">
    <property type="entry name" value="MSC_TM_helix"/>
</dbReference>
<comment type="similarity">
    <text evidence="2 7">Belongs to the MscS (TC 1.A.23) family.</text>
</comment>
<dbReference type="Pfam" id="PF00924">
    <property type="entry name" value="MS_channel_2nd"/>
    <property type="match status" value="1"/>
</dbReference>
<keyword evidence="3" id="KW-1003">Cell membrane</keyword>
<evidence type="ECO:0000259" key="10">
    <source>
        <dbReference type="Pfam" id="PF21088"/>
    </source>
</evidence>
<dbReference type="Pfam" id="PF21082">
    <property type="entry name" value="MS_channel_3rd"/>
    <property type="match status" value="1"/>
</dbReference>
<dbReference type="Pfam" id="PF05552">
    <property type="entry name" value="MS_channel_1st_1"/>
    <property type="match status" value="1"/>
</dbReference>
<evidence type="ECO:0000256" key="5">
    <source>
        <dbReference type="ARBA" id="ARBA00022989"/>
    </source>
</evidence>
<keyword evidence="7" id="KW-0406">Ion transport</keyword>
<keyword evidence="5 7" id="KW-1133">Transmembrane helix</keyword>
<evidence type="ECO:0000256" key="4">
    <source>
        <dbReference type="ARBA" id="ARBA00022692"/>
    </source>
</evidence>
<dbReference type="InterPro" id="IPR049142">
    <property type="entry name" value="MS_channel_1st"/>
</dbReference>
<protein>
    <recommendedName>
        <fullName evidence="7">Small-conductance mechanosensitive channel</fullName>
    </recommendedName>
</protein>
<comment type="caution">
    <text evidence="11">The sequence shown here is derived from an EMBL/GenBank/DDBJ whole genome shotgun (WGS) entry which is preliminary data.</text>
</comment>
<organism evidence="11 12">
    <name type="scientific">Rhodanobacter denitrificans</name>
    <dbReference type="NCBI Taxonomy" id="666685"/>
    <lineage>
        <taxon>Bacteria</taxon>
        <taxon>Pseudomonadati</taxon>
        <taxon>Pseudomonadota</taxon>
        <taxon>Gammaproteobacteria</taxon>
        <taxon>Lysobacterales</taxon>
        <taxon>Rhodanobacteraceae</taxon>
        <taxon>Rhodanobacter</taxon>
    </lineage>
</organism>
<dbReference type="SUPFAM" id="SSF50182">
    <property type="entry name" value="Sm-like ribonucleoproteins"/>
    <property type="match status" value="1"/>
</dbReference>
<dbReference type="InterPro" id="IPR045275">
    <property type="entry name" value="MscS_archaea/bacteria_type"/>
</dbReference>
<feature type="domain" description="Mechanosensitive ion channel MscS" evidence="8">
    <location>
        <begin position="110"/>
        <end position="175"/>
    </location>
</feature>
<evidence type="ECO:0000313" key="11">
    <source>
        <dbReference type="EMBL" id="PZQ19517.1"/>
    </source>
</evidence>
<evidence type="ECO:0000256" key="7">
    <source>
        <dbReference type="RuleBase" id="RU369025"/>
    </source>
</evidence>
<dbReference type="InterPro" id="IPR006686">
    <property type="entry name" value="MscS_channel_CS"/>
</dbReference>
<keyword evidence="7" id="KW-0813">Transport</keyword>
<name>A0A2W5MI23_9GAMM</name>
<dbReference type="GO" id="GO:0008381">
    <property type="term" value="F:mechanosensitive monoatomic ion channel activity"/>
    <property type="evidence" value="ECO:0007669"/>
    <property type="project" value="InterPro"/>
</dbReference>
<evidence type="ECO:0000313" key="12">
    <source>
        <dbReference type="Proteomes" id="UP000249046"/>
    </source>
</evidence>
<evidence type="ECO:0000256" key="3">
    <source>
        <dbReference type="ARBA" id="ARBA00022475"/>
    </source>
</evidence>
<dbReference type="PROSITE" id="PS01246">
    <property type="entry name" value="UPF0003"/>
    <property type="match status" value="1"/>
</dbReference>
<keyword evidence="6 7" id="KW-0472">Membrane</keyword>
<evidence type="ECO:0000256" key="6">
    <source>
        <dbReference type="ARBA" id="ARBA00023136"/>
    </source>
</evidence>
<dbReference type="Proteomes" id="UP000249046">
    <property type="component" value="Unassembled WGS sequence"/>
</dbReference>
<evidence type="ECO:0000259" key="9">
    <source>
        <dbReference type="Pfam" id="PF21082"/>
    </source>
</evidence>
<gene>
    <name evidence="11" type="ORF">DI564_02075</name>
</gene>
<dbReference type="InterPro" id="IPR011066">
    <property type="entry name" value="MscS_channel_C_sf"/>
</dbReference>
<dbReference type="InterPro" id="IPR006685">
    <property type="entry name" value="MscS_channel_2nd"/>
</dbReference>
<dbReference type="SUPFAM" id="SSF82689">
    <property type="entry name" value="Mechanosensitive channel protein MscS (YggB), C-terminal domain"/>
    <property type="match status" value="1"/>
</dbReference>
<dbReference type="Pfam" id="PF21088">
    <property type="entry name" value="MS_channel_1st"/>
    <property type="match status" value="1"/>
</dbReference>
<dbReference type="AlphaFoldDB" id="A0A2W5MI23"/>
<keyword evidence="7" id="KW-0407">Ion channel</keyword>
<dbReference type="PANTHER" id="PTHR30221:SF1">
    <property type="entry name" value="SMALL-CONDUCTANCE MECHANOSENSITIVE CHANNEL"/>
    <property type="match status" value="1"/>
</dbReference>
<dbReference type="InterPro" id="IPR011014">
    <property type="entry name" value="MscS_channel_TM-2"/>
</dbReference>
<dbReference type="GO" id="GO:0005886">
    <property type="term" value="C:plasma membrane"/>
    <property type="evidence" value="ECO:0007669"/>
    <property type="project" value="UniProtKB-SubCell"/>
</dbReference>
<feature type="transmembrane region" description="Helical" evidence="7">
    <location>
        <begin position="23"/>
        <end position="41"/>
    </location>
</feature>
<dbReference type="PANTHER" id="PTHR30221">
    <property type="entry name" value="SMALL-CONDUCTANCE MECHANOSENSITIVE CHANNEL"/>
    <property type="match status" value="1"/>
</dbReference>
<sequence>MDYFERSVSWLHSDHPLAIATDVALKIAFALLLLLIGWQIARRLADGLRRVLSRTGADPLLGDFLRNVVFALLLSVVVVGVLDRLGVPTASLLAALGAAGLAIGLALQASLSNIAAGVLLMVFRPFRVGQSIEVGGVSGTVQNVSLMHTHLLTADNREVILPNSKVASDAIVNASARATRRIELGIELGAQEDVRLAMSEIRAIVEADPRILKQPATEIVVSGLTENGFKVAVRPWVQSSDVGAVQSDLLLAIRQRFEAAGIRLAQRELVFRSALPGVDAAKAAVEPAAPSRE</sequence>
<accession>A0A2W5MI23</accession>
<feature type="transmembrane region" description="Helical" evidence="7">
    <location>
        <begin position="94"/>
        <end position="123"/>
    </location>
</feature>
<feature type="domain" description="Mechanosensitive ion channel MscS C-terminal" evidence="9">
    <location>
        <begin position="186"/>
        <end position="263"/>
    </location>
</feature>